<proteinExistence type="predicted"/>
<dbReference type="EMBL" id="LEQJ01000019">
    <property type="protein sequence ID" value="RBS26919.1"/>
    <property type="molecule type" value="Genomic_DNA"/>
</dbReference>
<evidence type="ECO:0000313" key="1">
    <source>
        <dbReference type="EMBL" id="RBS26919.1"/>
    </source>
</evidence>
<evidence type="ECO:0000313" key="2">
    <source>
        <dbReference type="Proteomes" id="UP000253144"/>
    </source>
</evidence>
<accession>A0A3F3NLH9</accession>
<comment type="caution">
    <text evidence="1">The sequence shown here is derived from an EMBL/GenBank/DDBJ whole genome shotgun (WGS) entry which is preliminary data.</text>
</comment>
<dbReference type="AlphaFoldDB" id="A0A3F3NLH9"/>
<sequence length="99" mass="11742">MEDSPELFPMLKDRLNELTEKRRQLQIRENEILGIFQQQGEPIQVKDVQQILTSLDCFLIQSEKKQVKALYHTFIEKITFDPNQKEILPIPMRFTPTVI</sequence>
<dbReference type="Proteomes" id="UP000253144">
    <property type="component" value="Unassembled WGS sequence"/>
</dbReference>
<organism evidence="1 2">
    <name type="scientific">Enterococcus faecium</name>
    <name type="common">Streptococcus faecium</name>
    <dbReference type="NCBI Taxonomy" id="1352"/>
    <lineage>
        <taxon>Bacteria</taxon>
        <taxon>Bacillati</taxon>
        <taxon>Bacillota</taxon>
        <taxon>Bacilli</taxon>
        <taxon>Lactobacillales</taxon>
        <taxon>Enterococcaceae</taxon>
        <taxon>Enterococcus</taxon>
    </lineage>
</organism>
<gene>
    <name evidence="1" type="ORF">EB12_02641</name>
</gene>
<reference evidence="1 2" key="1">
    <citation type="submission" date="2015-06" db="EMBL/GenBank/DDBJ databases">
        <title>The Genome Sequence of Enterococcus faecium 131EA1.</title>
        <authorList>
            <consortium name="The Broad Institute Genomics Platform"/>
            <consortium name="The Broad Institute Genome Sequencing Center for Infectious Disease"/>
            <person name="Earl A.M."/>
            <person name="Van Tyne D."/>
            <person name="Lebreton F."/>
            <person name="Saavedra J.T."/>
            <person name="Gilmore M.S."/>
            <person name="Manson Mcguire A."/>
            <person name="Clock S."/>
            <person name="Crupain M."/>
            <person name="Rangan U."/>
            <person name="Young S."/>
            <person name="Abouelleil A."/>
            <person name="Cao P."/>
            <person name="Chapman S.B."/>
            <person name="Griggs A."/>
            <person name="Priest M."/>
            <person name="Shea T."/>
            <person name="Wortman J."/>
            <person name="Nusbaum C."/>
            <person name="Birren B."/>
        </authorList>
    </citation>
    <scope>NUCLEOTIDE SEQUENCE [LARGE SCALE GENOMIC DNA]</scope>
    <source>
        <strain evidence="1 2">131EA1</strain>
    </source>
</reference>
<name>A0A3F3NLH9_ENTFC</name>
<protein>
    <submittedName>
        <fullName evidence="1">Uncharacterized protein</fullName>
    </submittedName>
</protein>